<name>A0A5E4PD57_9COXI</name>
<dbReference type="PANTHER" id="PTHR10434:SF40">
    <property type="entry name" value="1-ACYL-SN-GLYCEROL-3-PHOSPHATE ACYLTRANSFERASE"/>
    <property type="match status" value="1"/>
</dbReference>
<dbReference type="InterPro" id="IPR002123">
    <property type="entry name" value="Plipid/glycerol_acylTrfase"/>
</dbReference>
<keyword evidence="4" id="KW-1133">Transmembrane helix</keyword>
<dbReference type="SUPFAM" id="SSF69593">
    <property type="entry name" value="Glycerol-3-phosphate (1)-acyltransferase"/>
    <property type="match status" value="1"/>
</dbReference>
<organism evidence="6 7">
    <name type="scientific">Aquicella siphonis</name>
    <dbReference type="NCBI Taxonomy" id="254247"/>
    <lineage>
        <taxon>Bacteria</taxon>
        <taxon>Pseudomonadati</taxon>
        <taxon>Pseudomonadota</taxon>
        <taxon>Gammaproteobacteria</taxon>
        <taxon>Legionellales</taxon>
        <taxon>Coxiellaceae</taxon>
        <taxon>Aquicella</taxon>
    </lineage>
</organism>
<keyword evidence="4" id="KW-0472">Membrane</keyword>
<evidence type="ECO:0000313" key="6">
    <source>
        <dbReference type="EMBL" id="VVC74829.1"/>
    </source>
</evidence>
<dbReference type="Proteomes" id="UP000324194">
    <property type="component" value="Chromosome 1"/>
</dbReference>
<proteinExistence type="predicted"/>
<dbReference type="AlphaFoldDB" id="A0A5E4PD57"/>
<keyword evidence="3 6" id="KW-0012">Acyltransferase</keyword>
<accession>A0A5E4PD57</accession>
<dbReference type="OrthoDB" id="5290997at2"/>
<sequence length="262" mass="30118">MFYLDRETGMKAESYSQFNLFVRSLIFSIYSAVTIILYSFICLASLPFPLRYRHGLIRAYMQVYFVVLKKVCHIDYRIEGLENIPKDRNGIILCKHQSTWETFFLPIYFHTPAAIAKRELAWVPFFGWGLAVSDPIFINRSNKKSSMQQIIEKGTKCLEQGRWIMVFPEGTRVPYGKVGQYKLGGARLAAVSGYPVIPVAHNAGKFWPRRKFIKQPGTITVVIGPLIESKDRRPEEILKLAKDWIESTMVRISGLVDESARQ</sequence>
<gene>
    <name evidence="6" type="primary">plsC</name>
    <name evidence="6" type="ORF">AQUSIP_01010</name>
</gene>
<evidence type="ECO:0000259" key="5">
    <source>
        <dbReference type="SMART" id="SM00563"/>
    </source>
</evidence>
<evidence type="ECO:0000256" key="1">
    <source>
        <dbReference type="ARBA" id="ARBA00005189"/>
    </source>
</evidence>
<comment type="pathway">
    <text evidence="1">Lipid metabolism.</text>
</comment>
<dbReference type="Pfam" id="PF01553">
    <property type="entry name" value="Acyltransferase"/>
    <property type="match status" value="1"/>
</dbReference>
<protein>
    <submittedName>
        <fullName evidence="6">1-acyl-sn-glycerol-3-phosphate acyltransferase</fullName>
    </submittedName>
</protein>
<evidence type="ECO:0000256" key="2">
    <source>
        <dbReference type="ARBA" id="ARBA00022679"/>
    </source>
</evidence>
<dbReference type="EMBL" id="LR699119">
    <property type="protein sequence ID" value="VVC74829.1"/>
    <property type="molecule type" value="Genomic_DNA"/>
</dbReference>
<keyword evidence="7" id="KW-1185">Reference proteome</keyword>
<evidence type="ECO:0000256" key="3">
    <source>
        <dbReference type="ARBA" id="ARBA00023315"/>
    </source>
</evidence>
<dbReference type="GO" id="GO:0006654">
    <property type="term" value="P:phosphatidic acid biosynthetic process"/>
    <property type="evidence" value="ECO:0007669"/>
    <property type="project" value="TreeGrafter"/>
</dbReference>
<dbReference type="RefSeq" id="WP_148337586.1">
    <property type="nucleotide sequence ID" value="NZ_LR699119.1"/>
</dbReference>
<dbReference type="SMART" id="SM00563">
    <property type="entry name" value="PlsC"/>
    <property type="match status" value="1"/>
</dbReference>
<dbReference type="PANTHER" id="PTHR10434">
    <property type="entry name" value="1-ACYL-SN-GLYCEROL-3-PHOSPHATE ACYLTRANSFERASE"/>
    <property type="match status" value="1"/>
</dbReference>
<evidence type="ECO:0000256" key="4">
    <source>
        <dbReference type="SAM" id="Phobius"/>
    </source>
</evidence>
<keyword evidence="2 6" id="KW-0808">Transferase</keyword>
<keyword evidence="4" id="KW-0812">Transmembrane</keyword>
<reference evidence="6 7" key="1">
    <citation type="submission" date="2019-08" db="EMBL/GenBank/DDBJ databases">
        <authorList>
            <person name="Guy L."/>
        </authorList>
    </citation>
    <scope>NUCLEOTIDE SEQUENCE [LARGE SCALE GENOMIC DNA]</scope>
    <source>
        <strain evidence="6 7">SGT-108</strain>
    </source>
</reference>
<feature type="domain" description="Phospholipid/glycerol acyltransferase" evidence="5">
    <location>
        <begin position="90"/>
        <end position="204"/>
    </location>
</feature>
<dbReference type="KEGG" id="asip:AQUSIP_01010"/>
<feature type="transmembrane region" description="Helical" evidence="4">
    <location>
        <begin position="20"/>
        <end position="48"/>
    </location>
</feature>
<evidence type="ECO:0000313" key="7">
    <source>
        <dbReference type="Proteomes" id="UP000324194"/>
    </source>
</evidence>
<dbReference type="CDD" id="cd07989">
    <property type="entry name" value="LPLAT_AGPAT-like"/>
    <property type="match status" value="1"/>
</dbReference>
<dbReference type="GO" id="GO:0003841">
    <property type="term" value="F:1-acylglycerol-3-phosphate O-acyltransferase activity"/>
    <property type="evidence" value="ECO:0007669"/>
    <property type="project" value="TreeGrafter"/>
</dbReference>